<dbReference type="InterPro" id="IPR036661">
    <property type="entry name" value="Luciferase-like_sf"/>
</dbReference>
<organism evidence="6 7">
    <name type="scientific">Halobacillus seohaensis</name>
    <dbReference type="NCBI Taxonomy" id="447421"/>
    <lineage>
        <taxon>Bacteria</taxon>
        <taxon>Bacillati</taxon>
        <taxon>Bacillota</taxon>
        <taxon>Bacilli</taxon>
        <taxon>Bacillales</taxon>
        <taxon>Bacillaceae</taxon>
        <taxon>Halobacillus</taxon>
    </lineage>
</organism>
<accession>A0ABW2ELD8</accession>
<keyword evidence="3 6" id="KW-0560">Oxidoreductase</keyword>
<dbReference type="PANTHER" id="PTHR30011:SF16">
    <property type="entry name" value="C2H2 FINGER DOMAIN TRANSCRIPTION FACTOR (EUROFUNG)-RELATED"/>
    <property type="match status" value="1"/>
</dbReference>
<proteinExistence type="predicted"/>
<dbReference type="InterPro" id="IPR011251">
    <property type="entry name" value="Luciferase-like_dom"/>
</dbReference>
<evidence type="ECO:0000259" key="5">
    <source>
        <dbReference type="Pfam" id="PF00296"/>
    </source>
</evidence>
<keyword evidence="2" id="KW-0288">FMN</keyword>
<dbReference type="Gene3D" id="3.20.20.30">
    <property type="entry name" value="Luciferase-like domain"/>
    <property type="match status" value="1"/>
</dbReference>
<reference evidence="7" key="1">
    <citation type="journal article" date="2019" name="Int. J. Syst. Evol. Microbiol.">
        <title>The Global Catalogue of Microorganisms (GCM) 10K type strain sequencing project: providing services to taxonomists for standard genome sequencing and annotation.</title>
        <authorList>
            <consortium name="The Broad Institute Genomics Platform"/>
            <consortium name="The Broad Institute Genome Sequencing Center for Infectious Disease"/>
            <person name="Wu L."/>
            <person name="Ma J."/>
        </authorList>
    </citation>
    <scope>NUCLEOTIDE SEQUENCE [LARGE SCALE GENOMIC DNA]</scope>
    <source>
        <strain evidence="7">CGMCC 4.1621</strain>
    </source>
</reference>
<gene>
    <name evidence="6" type="ORF">ACFQIC_08365</name>
</gene>
<dbReference type="NCBIfam" id="TIGR03571">
    <property type="entry name" value="lucif_BA3436"/>
    <property type="match status" value="1"/>
</dbReference>
<evidence type="ECO:0000256" key="2">
    <source>
        <dbReference type="ARBA" id="ARBA00022643"/>
    </source>
</evidence>
<dbReference type="Proteomes" id="UP001596410">
    <property type="component" value="Unassembled WGS sequence"/>
</dbReference>
<dbReference type="InterPro" id="IPR051260">
    <property type="entry name" value="Diverse_substr_monoxygenases"/>
</dbReference>
<dbReference type="PANTHER" id="PTHR30011">
    <property type="entry name" value="ALKANESULFONATE MONOOXYGENASE-RELATED"/>
    <property type="match status" value="1"/>
</dbReference>
<dbReference type="EC" id="1.-.-.-" evidence="6"/>
<sequence length="313" mass="36378">MLIKHEGYQKVFQEKKLTFGLTIPLENHHKQVPTMEYQIERAQLAEQLNFKTLWLQDVLLEDPTFEDPATGQIFDSFIYATYLASHTSSITIGTAATVLPLRHPLRTAKEVASIDRLFPGRFLLGVSSGDRRKDFEGLGIPIMERSEWFRDAFDHFTRALYNEFPTHQSRYGKMHKSNLVPKPNQQIPVLMTGYCQQTLDWVAEHGDGWMYYPQRPEQQHEIIQQYREKVRTFHGQSFRPFIMPLPLDLMKDPYHPVEKIPAGYRTGRLGLIKILEKYRLVGVNHIMLGLSQSTRGVDEVIEELGKEVLPHFQ</sequence>
<dbReference type="EMBL" id="JBHSZV010000020">
    <property type="protein sequence ID" value="MFC7061869.1"/>
    <property type="molecule type" value="Genomic_DNA"/>
</dbReference>
<evidence type="ECO:0000313" key="7">
    <source>
        <dbReference type="Proteomes" id="UP001596410"/>
    </source>
</evidence>
<dbReference type="RefSeq" id="WP_204709953.1">
    <property type="nucleotide sequence ID" value="NZ_JBHSZV010000020.1"/>
</dbReference>
<evidence type="ECO:0000256" key="1">
    <source>
        <dbReference type="ARBA" id="ARBA00022630"/>
    </source>
</evidence>
<feature type="domain" description="Luciferase-like" evidence="5">
    <location>
        <begin position="19"/>
        <end position="231"/>
    </location>
</feature>
<comment type="caution">
    <text evidence="6">The sequence shown here is derived from an EMBL/GenBank/DDBJ whole genome shotgun (WGS) entry which is preliminary data.</text>
</comment>
<dbReference type="Pfam" id="PF00296">
    <property type="entry name" value="Bac_luciferase"/>
    <property type="match status" value="1"/>
</dbReference>
<keyword evidence="7" id="KW-1185">Reference proteome</keyword>
<dbReference type="InterPro" id="IPR020020">
    <property type="entry name" value="Luciferase-type_oxidoreductase"/>
</dbReference>
<protein>
    <submittedName>
        <fullName evidence="6">TIGR03571 family LLM class oxidoreductase</fullName>
        <ecNumber evidence="6">1.-.-.-</ecNumber>
    </submittedName>
</protein>
<evidence type="ECO:0000313" key="6">
    <source>
        <dbReference type="EMBL" id="MFC7061869.1"/>
    </source>
</evidence>
<name>A0ABW2ELD8_9BACI</name>
<keyword evidence="1" id="KW-0285">Flavoprotein</keyword>
<keyword evidence="4" id="KW-0503">Monooxygenase</keyword>
<dbReference type="GO" id="GO:0016491">
    <property type="term" value="F:oxidoreductase activity"/>
    <property type="evidence" value="ECO:0007669"/>
    <property type="project" value="UniProtKB-KW"/>
</dbReference>
<evidence type="ECO:0000256" key="3">
    <source>
        <dbReference type="ARBA" id="ARBA00023002"/>
    </source>
</evidence>
<dbReference type="SUPFAM" id="SSF51679">
    <property type="entry name" value="Bacterial luciferase-like"/>
    <property type="match status" value="1"/>
</dbReference>
<evidence type="ECO:0000256" key="4">
    <source>
        <dbReference type="ARBA" id="ARBA00023033"/>
    </source>
</evidence>